<dbReference type="InterPro" id="IPR036249">
    <property type="entry name" value="Thioredoxin-like_sf"/>
</dbReference>
<evidence type="ECO:0000256" key="3">
    <source>
        <dbReference type="ARBA" id="ARBA00023002"/>
    </source>
</evidence>
<dbReference type="Pfam" id="PF00255">
    <property type="entry name" value="GSHPx"/>
    <property type="match status" value="1"/>
</dbReference>
<dbReference type="InterPro" id="IPR029759">
    <property type="entry name" value="GPX_AS"/>
</dbReference>
<keyword evidence="2 5" id="KW-0575">Peroxidase</keyword>
<evidence type="ECO:0000256" key="5">
    <source>
        <dbReference type="RuleBase" id="RU000499"/>
    </source>
</evidence>
<dbReference type="SUPFAM" id="SSF52833">
    <property type="entry name" value="Thioredoxin-like"/>
    <property type="match status" value="1"/>
</dbReference>
<dbReference type="InterPro" id="IPR013766">
    <property type="entry name" value="Thioredoxin_domain"/>
</dbReference>
<evidence type="ECO:0000313" key="9">
    <source>
        <dbReference type="Proteomes" id="UP000253987"/>
    </source>
</evidence>
<protein>
    <recommendedName>
        <fullName evidence="5">Glutathione peroxidase</fullName>
    </recommendedName>
</protein>
<name>A0A2V3ZNA6_9GAMM</name>
<keyword evidence="6" id="KW-0732">Signal</keyword>
<comment type="similarity">
    <text evidence="1 5">Belongs to the glutathione peroxidase family.</text>
</comment>
<feature type="domain" description="Thioredoxin" evidence="7">
    <location>
        <begin position="18"/>
        <end position="185"/>
    </location>
</feature>
<dbReference type="GO" id="GO:0004601">
    <property type="term" value="F:peroxidase activity"/>
    <property type="evidence" value="ECO:0007669"/>
    <property type="project" value="UniProtKB-KW"/>
</dbReference>
<reference evidence="8 9" key="2">
    <citation type="submission" date="2018-06" db="EMBL/GenBank/DDBJ databases">
        <title>Marinobactersediminissp. nov, a moderately halophilic bacterium isolated from marine solar saltern.</title>
        <authorList>
            <person name="Zhang Y."/>
        </authorList>
    </citation>
    <scope>NUCLEOTIDE SEQUENCE [LARGE SCALE GENOMIC DNA]</scope>
    <source>
        <strain evidence="8 9">F01</strain>
    </source>
</reference>
<dbReference type="OrthoDB" id="9785502at2"/>
<dbReference type="PROSITE" id="PS00460">
    <property type="entry name" value="GLUTATHIONE_PEROXID_1"/>
    <property type="match status" value="1"/>
</dbReference>
<dbReference type="EMBL" id="QFWX01000002">
    <property type="protein sequence ID" value="PXX92423.1"/>
    <property type="molecule type" value="Genomic_DNA"/>
</dbReference>
<dbReference type="PRINTS" id="PR01011">
    <property type="entry name" value="GLUTPROXDASE"/>
</dbReference>
<dbReference type="GO" id="GO:0034599">
    <property type="term" value="P:cellular response to oxidative stress"/>
    <property type="evidence" value="ECO:0007669"/>
    <property type="project" value="TreeGrafter"/>
</dbReference>
<dbReference type="Gene3D" id="3.40.30.10">
    <property type="entry name" value="Glutaredoxin"/>
    <property type="match status" value="1"/>
</dbReference>
<dbReference type="InterPro" id="IPR000889">
    <property type="entry name" value="Glutathione_peroxidase"/>
</dbReference>
<evidence type="ECO:0000256" key="4">
    <source>
        <dbReference type="PIRSR" id="PIRSR000303-1"/>
    </source>
</evidence>
<dbReference type="PANTHER" id="PTHR11592">
    <property type="entry name" value="GLUTATHIONE PEROXIDASE"/>
    <property type="match status" value="1"/>
</dbReference>
<organism evidence="8 9">
    <name type="scientific">Marinobacter vulgaris</name>
    <dbReference type="NCBI Taxonomy" id="1928331"/>
    <lineage>
        <taxon>Bacteria</taxon>
        <taxon>Pseudomonadati</taxon>
        <taxon>Pseudomonadota</taxon>
        <taxon>Gammaproteobacteria</taxon>
        <taxon>Pseudomonadales</taxon>
        <taxon>Marinobacteraceae</taxon>
        <taxon>Marinobacter</taxon>
    </lineage>
</organism>
<reference evidence="9" key="1">
    <citation type="submission" date="2018-05" db="EMBL/GenBank/DDBJ databases">
        <authorList>
            <person name="Lu D."/>
        </authorList>
    </citation>
    <scope>NUCLEOTIDE SEQUENCE [LARGE SCALE GENOMIC DNA]</scope>
    <source>
        <strain evidence="9">F01</strain>
    </source>
</reference>
<evidence type="ECO:0000256" key="6">
    <source>
        <dbReference type="SAM" id="SignalP"/>
    </source>
</evidence>
<dbReference type="PIRSF" id="PIRSF000303">
    <property type="entry name" value="Glutathion_perox"/>
    <property type="match status" value="1"/>
</dbReference>
<keyword evidence="9" id="KW-1185">Reference proteome</keyword>
<feature type="chain" id="PRO_5016117788" description="Glutathione peroxidase" evidence="6">
    <location>
        <begin position="27"/>
        <end position="187"/>
    </location>
</feature>
<feature type="active site" evidence="4">
    <location>
        <position position="66"/>
    </location>
</feature>
<dbReference type="AlphaFoldDB" id="A0A2V3ZNA6"/>
<evidence type="ECO:0000256" key="1">
    <source>
        <dbReference type="ARBA" id="ARBA00006926"/>
    </source>
</evidence>
<dbReference type="PANTHER" id="PTHR11592:SF44">
    <property type="entry name" value="GLUTATHIONE PEROXIDASE"/>
    <property type="match status" value="1"/>
</dbReference>
<keyword evidence="3 5" id="KW-0560">Oxidoreductase</keyword>
<dbReference type="PROSITE" id="PS51352">
    <property type="entry name" value="THIOREDOXIN_2"/>
    <property type="match status" value="1"/>
</dbReference>
<dbReference type="Proteomes" id="UP000253987">
    <property type="component" value="Unassembled WGS sequence"/>
</dbReference>
<proteinExistence type="inferred from homology"/>
<accession>A0A2V3ZNA6</accession>
<evidence type="ECO:0000259" key="7">
    <source>
        <dbReference type="PROSITE" id="PS51352"/>
    </source>
</evidence>
<dbReference type="PROSITE" id="PS51355">
    <property type="entry name" value="GLUTATHIONE_PEROXID_3"/>
    <property type="match status" value="1"/>
</dbReference>
<comment type="caution">
    <text evidence="8">The sequence shown here is derived from an EMBL/GenBank/DDBJ whole genome shotgun (WGS) entry which is preliminary data.</text>
</comment>
<evidence type="ECO:0000256" key="2">
    <source>
        <dbReference type="ARBA" id="ARBA00022559"/>
    </source>
</evidence>
<feature type="signal peptide" evidence="6">
    <location>
        <begin position="1"/>
        <end position="26"/>
    </location>
</feature>
<gene>
    <name evidence="8" type="ORF">DIT71_04290</name>
</gene>
<sequence>MMPYGEADMRALIAMIFMLSSAAVAAAECPAFLNHDLRKLHSSDSVNLCSVAGGKPMLVVNTASRCGYTGQFEGLEALHKEYSDRGLVVVGFASDDFRQEAATEEEAAKVCFVNFGVSFTMIAPTAVTGSDANPVFQAINSQSSQPRWNFHKYVLNAEGEVIGAFPSRVTPDAPELRSAIDRVVADR</sequence>
<evidence type="ECO:0000313" key="8">
    <source>
        <dbReference type="EMBL" id="PXX92423.1"/>
    </source>
</evidence>